<feature type="region of interest" description="Disordered" evidence="1">
    <location>
        <begin position="1"/>
        <end position="79"/>
    </location>
</feature>
<name>A0ABD1XW08_9MARC</name>
<dbReference type="EMBL" id="JBHFFA010000007">
    <property type="protein sequence ID" value="KAL2612106.1"/>
    <property type="molecule type" value="Genomic_DNA"/>
</dbReference>
<sequence>MRGRKFRNCGQGLTEGIGAPAKSRQTKSPLPPPLPHERSSQPFQQATEPSSSALLVNRQKQRVPNTSGKVSKSSASGHCGELRRQISSADDIQRCLWCVRAQSKKKRNKIGKKGWQMQCVKSSLAKDMYIVLFIWRETFAADME</sequence>
<dbReference type="AlphaFoldDB" id="A0ABD1XW08"/>
<feature type="compositionally biased region" description="Polar residues" evidence="1">
    <location>
        <begin position="40"/>
        <end position="54"/>
    </location>
</feature>
<feature type="compositionally biased region" description="Polar residues" evidence="1">
    <location>
        <begin position="62"/>
        <end position="76"/>
    </location>
</feature>
<organism evidence="2 3">
    <name type="scientific">Riccia fluitans</name>
    <dbReference type="NCBI Taxonomy" id="41844"/>
    <lineage>
        <taxon>Eukaryota</taxon>
        <taxon>Viridiplantae</taxon>
        <taxon>Streptophyta</taxon>
        <taxon>Embryophyta</taxon>
        <taxon>Marchantiophyta</taxon>
        <taxon>Marchantiopsida</taxon>
        <taxon>Marchantiidae</taxon>
        <taxon>Marchantiales</taxon>
        <taxon>Ricciaceae</taxon>
        <taxon>Riccia</taxon>
    </lineage>
</organism>
<dbReference type="Proteomes" id="UP001605036">
    <property type="component" value="Unassembled WGS sequence"/>
</dbReference>
<evidence type="ECO:0000313" key="3">
    <source>
        <dbReference type="Proteomes" id="UP001605036"/>
    </source>
</evidence>
<keyword evidence="3" id="KW-1185">Reference proteome</keyword>
<protein>
    <submittedName>
        <fullName evidence="2">Uncharacterized protein</fullName>
    </submittedName>
</protein>
<evidence type="ECO:0000256" key="1">
    <source>
        <dbReference type="SAM" id="MobiDB-lite"/>
    </source>
</evidence>
<comment type="caution">
    <text evidence="2">The sequence shown here is derived from an EMBL/GenBank/DDBJ whole genome shotgun (WGS) entry which is preliminary data.</text>
</comment>
<evidence type="ECO:0000313" key="2">
    <source>
        <dbReference type="EMBL" id="KAL2612106.1"/>
    </source>
</evidence>
<accession>A0ABD1XW08</accession>
<proteinExistence type="predicted"/>
<gene>
    <name evidence="2" type="ORF">R1flu_023798</name>
</gene>
<reference evidence="2 3" key="1">
    <citation type="submission" date="2024-09" db="EMBL/GenBank/DDBJ databases">
        <title>Chromosome-scale assembly of Riccia fluitans.</title>
        <authorList>
            <person name="Paukszto L."/>
            <person name="Sawicki J."/>
            <person name="Karawczyk K."/>
            <person name="Piernik-Szablinska J."/>
            <person name="Szczecinska M."/>
            <person name="Mazdziarz M."/>
        </authorList>
    </citation>
    <scope>NUCLEOTIDE SEQUENCE [LARGE SCALE GENOMIC DNA]</scope>
    <source>
        <strain evidence="2">Rf_01</strain>
        <tissue evidence="2">Aerial parts of the thallus</tissue>
    </source>
</reference>